<dbReference type="InterPro" id="IPR029069">
    <property type="entry name" value="HotDog_dom_sf"/>
</dbReference>
<evidence type="ECO:0000256" key="2">
    <source>
        <dbReference type="ARBA" id="ARBA00022801"/>
    </source>
</evidence>
<dbReference type="PANTHER" id="PTHR11049:SF24">
    <property type="entry name" value="CYTOSOLIC ACYL COENZYME A THIOESTER HYDROLASE"/>
    <property type="match status" value="1"/>
</dbReference>
<comment type="caution">
    <text evidence="5">The sequence shown here is derived from an EMBL/GenBank/DDBJ whole genome shotgun (WGS) entry which is preliminary data.</text>
</comment>
<dbReference type="InterPro" id="IPR033120">
    <property type="entry name" value="HOTDOG_ACOT"/>
</dbReference>
<proteinExistence type="inferred from homology"/>
<dbReference type="PROSITE" id="PS51770">
    <property type="entry name" value="HOTDOG_ACOT"/>
    <property type="match status" value="1"/>
</dbReference>
<dbReference type="GO" id="GO:0005829">
    <property type="term" value="C:cytosol"/>
    <property type="evidence" value="ECO:0007669"/>
    <property type="project" value="TreeGrafter"/>
</dbReference>
<feature type="domain" description="HotDog ACOT-type" evidence="4">
    <location>
        <begin position="23"/>
        <end position="135"/>
    </location>
</feature>
<dbReference type="Pfam" id="PF03061">
    <property type="entry name" value="4HBT"/>
    <property type="match status" value="1"/>
</dbReference>
<dbReference type="InterPro" id="IPR006683">
    <property type="entry name" value="Thioestr_dom"/>
</dbReference>
<evidence type="ECO:0000313" key="6">
    <source>
        <dbReference type="Proteomes" id="UP000236151"/>
    </source>
</evidence>
<dbReference type="AlphaFoldDB" id="A0A2K2EX63"/>
<dbReference type="Gene3D" id="3.10.129.10">
    <property type="entry name" value="Hotdog Thioesterase"/>
    <property type="match status" value="1"/>
</dbReference>
<evidence type="ECO:0000256" key="3">
    <source>
        <dbReference type="PROSITE-ProRule" id="PRU01106"/>
    </source>
</evidence>
<dbReference type="GO" id="GO:0009062">
    <property type="term" value="P:fatty acid catabolic process"/>
    <property type="evidence" value="ECO:0007669"/>
    <property type="project" value="TreeGrafter"/>
</dbReference>
<dbReference type="OrthoDB" id="9791628at2"/>
<dbReference type="SUPFAM" id="SSF54637">
    <property type="entry name" value="Thioesterase/thiol ester dehydrase-isomerase"/>
    <property type="match status" value="1"/>
</dbReference>
<dbReference type="KEGG" id="cthd:CDO33_18345"/>
<dbReference type="RefSeq" id="WP_103081506.1">
    <property type="nucleotide sequence ID" value="NZ_CP021850.1"/>
</dbReference>
<dbReference type="InterPro" id="IPR040170">
    <property type="entry name" value="Cytosol_ACT"/>
</dbReference>
<dbReference type="CDD" id="cd03442">
    <property type="entry name" value="BFIT_BACH"/>
    <property type="match status" value="1"/>
</dbReference>
<evidence type="ECO:0000259" key="4">
    <source>
        <dbReference type="PROSITE" id="PS51770"/>
    </source>
</evidence>
<dbReference type="GO" id="GO:0006637">
    <property type="term" value="P:acyl-CoA metabolic process"/>
    <property type="evidence" value="ECO:0007669"/>
    <property type="project" value="TreeGrafter"/>
</dbReference>
<evidence type="ECO:0000313" key="5">
    <source>
        <dbReference type="EMBL" id="PNT99084.1"/>
    </source>
</evidence>
<sequence length="173" mass="19328">MHEITGDNINLVKENMLKGKTPRESQVEMTELVLPNDTNLLGNLLGGKLMHWIDIAGAMAASRHSNRVVATVAVDSLDFRHPARMGELVTLKAKLTWVGRTSMEVTVNVYAENVKTGAIIKTNKAYMTFVALDDEGKPTPVPPLIPETDEEKEDYLKAEKRRNERLARKARGY</sequence>
<dbReference type="GO" id="GO:0052816">
    <property type="term" value="F:long-chain fatty acyl-CoA hydrolase activity"/>
    <property type="evidence" value="ECO:0007669"/>
    <property type="project" value="TreeGrafter"/>
</dbReference>
<gene>
    <name evidence="5" type="ORF">CDQ84_09520</name>
</gene>
<protein>
    <submittedName>
        <fullName evidence="5">Acyl-CoA thioesterase</fullName>
    </submittedName>
</protein>
<organism evidence="5 6">
    <name type="scientific">Clostridium thermosuccinogenes</name>
    <dbReference type="NCBI Taxonomy" id="84032"/>
    <lineage>
        <taxon>Bacteria</taxon>
        <taxon>Bacillati</taxon>
        <taxon>Bacillota</taxon>
        <taxon>Clostridia</taxon>
        <taxon>Eubacteriales</taxon>
        <taxon>Clostridiaceae</taxon>
        <taxon>Clostridium</taxon>
    </lineage>
</organism>
<dbReference type="EMBL" id="NIOJ01000021">
    <property type="protein sequence ID" value="PNT99084.1"/>
    <property type="molecule type" value="Genomic_DNA"/>
</dbReference>
<comment type="similarity">
    <text evidence="1">Belongs to the acyl coenzyme A hydrolase family.</text>
</comment>
<name>A0A2K2EX63_9CLOT</name>
<reference evidence="5 6" key="1">
    <citation type="submission" date="2017-06" db="EMBL/GenBank/DDBJ databases">
        <title>Investigating the central metabolism of Clostridium thermosuccinogenes.</title>
        <authorList>
            <person name="Koendjbiharie J.G."/>
            <person name="van Kranenburg R."/>
        </authorList>
    </citation>
    <scope>NUCLEOTIDE SEQUENCE [LARGE SCALE GENOMIC DNA]</scope>
    <source>
        <strain evidence="5 6">DSM 5806</strain>
    </source>
</reference>
<dbReference type="Proteomes" id="UP000236151">
    <property type="component" value="Unassembled WGS sequence"/>
</dbReference>
<keyword evidence="6" id="KW-1185">Reference proteome</keyword>
<dbReference type="PANTHER" id="PTHR11049">
    <property type="entry name" value="ACYL COENZYME A THIOESTER HYDROLASE"/>
    <property type="match status" value="1"/>
</dbReference>
<evidence type="ECO:0000256" key="1">
    <source>
        <dbReference type="ARBA" id="ARBA00010458"/>
    </source>
</evidence>
<accession>A0A2K2EX63</accession>
<keyword evidence="2 3" id="KW-0378">Hydrolase</keyword>